<protein>
    <recommendedName>
        <fullName evidence="11">Borealin N-terminal domain-containing protein</fullName>
    </recommendedName>
</protein>
<dbReference type="GO" id="GO:0051301">
    <property type="term" value="P:cell division"/>
    <property type="evidence" value="ECO:0007669"/>
    <property type="project" value="UniProtKB-KW"/>
</dbReference>
<evidence type="ECO:0000256" key="3">
    <source>
        <dbReference type="ARBA" id="ARBA00009914"/>
    </source>
</evidence>
<comment type="similarity">
    <text evidence="3">Belongs to the borealin family.</text>
</comment>
<reference evidence="12" key="1">
    <citation type="submission" date="2025-08" db="UniProtKB">
        <authorList>
            <consortium name="Ensembl"/>
        </authorList>
    </citation>
    <scope>IDENTIFICATION</scope>
</reference>
<evidence type="ECO:0000256" key="8">
    <source>
        <dbReference type="ARBA" id="ARBA00023306"/>
    </source>
</evidence>
<evidence type="ECO:0000256" key="9">
    <source>
        <dbReference type="ARBA" id="ARBA00023328"/>
    </source>
</evidence>
<evidence type="ECO:0000256" key="7">
    <source>
        <dbReference type="ARBA" id="ARBA00023242"/>
    </source>
</evidence>
<keyword evidence="5" id="KW-0132">Cell division</keyword>
<proteinExistence type="inferred from homology"/>
<dbReference type="GO" id="GO:0000070">
    <property type="term" value="P:mitotic sister chromatid segregation"/>
    <property type="evidence" value="ECO:0007669"/>
    <property type="project" value="TreeGrafter"/>
</dbReference>
<feature type="domain" description="Borealin N-terminal" evidence="11">
    <location>
        <begin position="32"/>
        <end position="84"/>
    </location>
</feature>
<evidence type="ECO:0000256" key="4">
    <source>
        <dbReference type="ARBA" id="ARBA00022454"/>
    </source>
</evidence>
<sequence length="155" mass="18095">MSPRRTRSQKFRDSSQVPEQEAAELRNNRFTLFIQQYEKEAHERISEMEARMDNMLKTVDKFFKVELMKMPPSLQRTLIGDLIDRKLHAVISASFLLIQTNSPEIQRPLKRTSSRKGDAVVCRATLRNAGRTFNDLSVQDKLSFCFSILRSEFPR</sequence>
<dbReference type="GO" id="GO:0000775">
    <property type="term" value="C:chromosome, centromeric region"/>
    <property type="evidence" value="ECO:0007669"/>
    <property type="project" value="UniProtKB-SubCell"/>
</dbReference>
<keyword evidence="7" id="KW-0539">Nucleus</keyword>
<comment type="subcellular location">
    <subcellularLocation>
        <location evidence="2">Chromosome</location>
        <location evidence="2">Centromere</location>
    </subcellularLocation>
    <subcellularLocation>
        <location evidence="1">Nucleus</location>
    </subcellularLocation>
</comment>
<dbReference type="AlphaFoldDB" id="A0A8C5CY12"/>
<evidence type="ECO:0000256" key="2">
    <source>
        <dbReference type="ARBA" id="ARBA00004584"/>
    </source>
</evidence>
<keyword evidence="4" id="KW-0158">Chromosome</keyword>
<reference evidence="12" key="2">
    <citation type="submission" date="2025-09" db="UniProtKB">
        <authorList>
            <consortium name="Ensembl"/>
        </authorList>
    </citation>
    <scope>IDENTIFICATION</scope>
</reference>
<dbReference type="GO" id="GO:0005634">
    <property type="term" value="C:nucleus"/>
    <property type="evidence" value="ECO:0007669"/>
    <property type="project" value="UniProtKB-SubCell"/>
</dbReference>
<keyword evidence="13" id="KW-1185">Reference proteome</keyword>
<organism evidence="12 13">
    <name type="scientific">Gadus morhua</name>
    <name type="common">Atlantic cod</name>
    <dbReference type="NCBI Taxonomy" id="8049"/>
    <lineage>
        <taxon>Eukaryota</taxon>
        <taxon>Metazoa</taxon>
        <taxon>Chordata</taxon>
        <taxon>Craniata</taxon>
        <taxon>Vertebrata</taxon>
        <taxon>Euteleostomi</taxon>
        <taxon>Actinopterygii</taxon>
        <taxon>Neopterygii</taxon>
        <taxon>Teleostei</taxon>
        <taxon>Neoteleostei</taxon>
        <taxon>Acanthomorphata</taxon>
        <taxon>Zeiogadaria</taxon>
        <taxon>Gadariae</taxon>
        <taxon>Gadiformes</taxon>
        <taxon>Gadoidei</taxon>
        <taxon>Gadidae</taxon>
        <taxon>Gadus</taxon>
    </lineage>
</organism>
<dbReference type="PANTHER" id="PTHR16040">
    <property type="entry name" value="AUSTRALIN, ISOFORM A-RELATED"/>
    <property type="match status" value="1"/>
</dbReference>
<dbReference type="GeneTree" id="ENSGT00940000178571"/>
<evidence type="ECO:0000256" key="10">
    <source>
        <dbReference type="SAM" id="MobiDB-lite"/>
    </source>
</evidence>
<evidence type="ECO:0000313" key="12">
    <source>
        <dbReference type="Ensembl" id="ENSGMOP00000067647.1"/>
    </source>
</evidence>
<feature type="region of interest" description="Disordered" evidence="10">
    <location>
        <begin position="1"/>
        <end position="20"/>
    </location>
</feature>
<evidence type="ECO:0000256" key="6">
    <source>
        <dbReference type="ARBA" id="ARBA00022776"/>
    </source>
</evidence>
<evidence type="ECO:0000256" key="1">
    <source>
        <dbReference type="ARBA" id="ARBA00004123"/>
    </source>
</evidence>
<dbReference type="PANTHER" id="PTHR16040:SF10">
    <property type="entry name" value="BOREALIN-2"/>
    <property type="match status" value="1"/>
</dbReference>
<evidence type="ECO:0000259" key="11">
    <source>
        <dbReference type="Pfam" id="PF10444"/>
    </source>
</evidence>
<dbReference type="GO" id="GO:0051233">
    <property type="term" value="C:spindle midzone"/>
    <property type="evidence" value="ECO:0007669"/>
    <property type="project" value="TreeGrafter"/>
</dbReference>
<keyword evidence="8" id="KW-0131">Cell cycle</keyword>
<dbReference type="GO" id="GO:0032133">
    <property type="term" value="C:chromosome passenger complex"/>
    <property type="evidence" value="ECO:0007669"/>
    <property type="project" value="TreeGrafter"/>
</dbReference>
<dbReference type="InterPro" id="IPR018867">
    <property type="entry name" value="Cell_div_borealin"/>
</dbReference>
<dbReference type="InterPro" id="IPR018851">
    <property type="entry name" value="Borealin_N"/>
</dbReference>
<evidence type="ECO:0000313" key="13">
    <source>
        <dbReference type="Proteomes" id="UP000694546"/>
    </source>
</evidence>
<keyword evidence="6" id="KW-0498">Mitosis</keyword>
<dbReference type="Gene3D" id="6.10.250.1900">
    <property type="match status" value="1"/>
</dbReference>
<dbReference type="Ensembl" id="ENSGMOT00000043332.1">
    <property type="protein sequence ID" value="ENSGMOP00000067647.1"/>
    <property type="gene ID" value="ENSGMOG00000034370.1"/>
</dbReference>
<dbReference type="Pfam" id="PF10444">
    <property type="entry name" value="Nbl1_Borealin_N"/>
    <property type="match status" value="1"/>
</dbReference>
<evidence type="ECO:0000256" key="5">
    <source>
        <dbReference type="ARBA" id="ARBA00022618"/>
    </source>
</evidence>
<keyword evidence="9" id="KW-0137">Centromere</keyword>
<dbReference type="Proteomes" id="UP000694546">
    <property type="component" value="Chromosome 17"/>
</dbReference>
<accession>A0A8C5CY12</accession>
<name>A0A8C5CY12_GADMO</name>